<dbReference type="GO" id="GO:0009029">
    <property type="term" value="F:lipid-A 4'-kinase activity"/>
    <property type="evidence" value="ECO:0007669"/>
    <property type="project" value="UniProtKB-EC"/>
</dbReference>
<organism evidence="14 15">
    <name type="scientific">Azohydromonas lata</name>
    <dbReference type="NCBI Taxonomy" id="45677"/>
    <lineage>
        <taxon>Bacteria</taxon>
        <taxon>Pseudomonadati</taxon>
        <taxon>Pseudomonadota</taxon>
        <taxon>Betaproteobacteria</taxon>
        <taxon>Burkholderiales</taxon>
        <taxon>Sphaerotilaceae</taxon>
        <taxon>Azohydromonas</taxon>
    </lineage>
</organism>
<dbReference type="HAMAP" id="MF_00409">
    <property type="entry name" value="LpxK"/>
    <property type="match status" value="1"/>
</dbReference>
<evidence type="ECO:0000256" key="5">
    <source>
        <dbReference type="ARBA" id="ARBA00022516"/>
    </source>
</evidence>
<evidence type="ECO:0000256" key="12">
    <source>
        <dbReference type="ARBA" id="ARBA00029757"/>
    </source>
</evidence>
<evidence type="ECO:0000256" key="2">
    <source>
        <dbReference type="ARBA" id="ARBA00004870"/>
    </source>
</evidence>
<evidence type="ECO:0000256" key="3">
    <source>
        <dbReference type="ARBA" id="ARBA00012071"/>
    </source>
</evidence>
<evidence type="ECO:0000313" key="15">
    <source>
        <dbReference type="Proteomes" id="UP001293718"/>
    </source>
</evidence>
<dbReference type="PANTHER" id="PTHR42724:SF1">
    <property type="entry name" value="TETRAACYLDISACCHARIDE 4'-KINASE, MITOCHONDRIAL-RELATED"/>
    <property type="match status" value="1"/>
</dbReference>
<feature type="binding site" evidence="13">
    <location>
        <begin position="70"/>
        <end position="77"/>
    </location>
    <ligand>
        <name>ATP</name>
        <dbReference type="ChEBI" id="CHEBI:30616"/>
    </ligand>
</feature>
<dbReference type="SUPFAM" id="SSF52540">
    <property type="entry name" value="P-loop containing nucleoside triphosphate hydrolases"/>
    <property type="match status" value="1"/>
</dbReference>
<evidence type="ECO:0000256" key="4">
    <source>
        <dbReference type="ARBA" id="ARBA00016436"/>
    </source>
</evidence>
<dbReference type="Proteomes" id="UP001293718">
    <property type="component" value="Unassembled WGS sequence"/>
</dbReference>
<dbReference type="EMBL" id="JAXOJX010000056">
    <property type="protein sequence ID" value="MDZ5460027.1"/>
    <property type="molecule type" value="Genomic_DNA"/>
</dbReference>
<comment type="catalytic activity">
    <reaction evidence="13">
        <text>a lipid A disaccharide + ATP = a lipid IVA + ADP + H(+)</text>
        <dbReference type="Rhea" id="RHEA:67840"/>
        <dbReference type="ChEBI" id="CHEBI:15378"/>
        <dbReference type="ChEBI" id="CHEBI:30616"/>
        <dbReference type="ChEBI" id="CHEBI:176343"/>
        <dbReference type="ChEBI" id="CHEBI:176425"/>
        <dbReference type="ChEBI" id="CHEBI:456216"/>
        <dbReference type="EC" id="2.7.1.130"/>
    </reaction>
</comment>
<accession>A0ABU5IMB2</accession>
<evidence type="ECO:0000256" key="1">
    <source>
        <dbReference type="ARBA" id="ARBA00002274"/>
    </source>
</evidence>
<comment type="caution">
    <text evidence="14">The sequence shown here is derived from an EMBL/GenBank/DDBJ whole genome shotgun (WGS) entry which is preliminary data.</text>
</comment>
<sequence length="348" mass="36840">MASTEAAASRGAGSRLAGWLQRQWWQAAPSIVARLLWPLSALYEALAERQRRKTAPEATGLPVVVVGNLIVGGAGKTPTVIALVQALRALGWTPGVISRGHGRQGEAVAQVHRDSAARDVGDEPLLIHLRSAAPVVVGRDRIAAARALRQAHPEVNLLLADDGLQHWRLARDAQVIVFDDRGAGNGFTLPAGPLRQRLPHAVPPRSLVLYNAAAPSTPLAGWCAQRRLAGAVELADWWAGRPCSLAALQALKGKPLLAAAGIGAPQRFFDMLQAQGLSFTPCPVPDHHDYATLPWPAGTADVVLTEKDAIKLAPARCAGTRIWVVALDFALPDAFVAALARLLPASSL</sequence>
<evidence type="ECO:0000256" key="6">
    <source>
        <dbReference type="ARBA" id="ARBA00022556"/>
    </source>
</evidence>
<keyword evidence="9 13" id="KW-0418">Kinase</keyword>
<reference evidence="14 15" key="1">
    <citation type="submission" date="2023-11" db="EMBL/GenBank/DDBJ databases">
        <title>Draft genome of Azohydromonas lata strain H1 (DSM1123), a polyhydroxyalkanoate producer.</title>
        <authorList>
            <person name="Traversa D."/>
            <person name="D'Addabbo P."/>
            <person name="Pazzani C."/>
            <person name="Manzari C."/>
            <person name="Chiara M."/>
            <person name="Scrascia M."/>
        </authorList>
    </citation>
    <scope>NUCLEOTIDE SEQUENCE [LARGE SCALE GENOMIC DNA]</scope>
    <source>
        <strain evidence="14 15">H1</strain>
    </source>
</reference>
<keyword evidence="7 13" id="KW-0808">Transferase</keyword>
<comment type="function">
    <text evidence="1 13">Transfers the gamma-phosphate of ATP to the 4'-position of a tetraacyldisaccharide 1-phosphate intermediate (termed DS-1-P) to form tetraacyldisaccharide 1,4'-bis-phosphate (lipid IVA).</text>
</comment>
<protein>
    <recommendedName>
        <fullName evidence="4 13">Tetraacyldisaccharide 4'-kinase</fullName>
        <ecNumber evidence="3 13">2.7.1.130</ecNumber>
    </recommendedName>
    <alternativeName>
        <fullName evidence="12 13">Lipid A 4'-kinase</fullName>
    </alternativeName>
</protein>
<comment type="similarity">
    <text evidence="13">Belongs to the LpxK family.</text>
</comment>
<dbReference type="RefSeq" id="WP_322467614.1">
    <property type="nucleotide sequence ID" value="NZ_JAXOJX010000056.1"/>
</dbReference>
<dbReference type="NCBIfam" id="TIGR00682">
    <property type="entry name" value="lpxK"/>
    <property type="match status" value="1"/>
</dbReference>
<evidence type="ECO:0000313" key="14">
    <source>
        <dbReference type="EMBL" id="MDZ5460027.1"/>
    </source>
</evidence>
<evidence type="ECO:0000256" key="9">
    <source>
        <dbReference type="ARBA" id="ARBA00022777"/>
    </source>
</evidence>
<comment type="pathway">
    <text evidence="2 13">Glycolipid biosynthesis; lipid IV(A) biosynthesis; lipid IV(A) from (3R)-3-hydroxytetradecanoyl-[acyl-carrier-protein] and UDP-N-acetyl-alpha-D-glucosamine: step 6/6.</text>
</comment>
<keyword evidence="5 13" id="KW-0444">Lipid biosynthesis</keyword>
<evidence type="ECO:0000256" key="13">
    <source>
        <dbReference type="HAMAP-Rule" id="MF_00409"/>
    </source>
</evidence>
<dbReference type="InterPro" id="IPR027417">
    <property type="entry name" value="P-loop_NTPase"/>
</dbReference>
<name>A0ABU5IMB2_9BURK</name>
<keyword evidence="15" id="KW-1185">Reference proteome</keyword>
<keyword evidence="6 13" id="KW-0441">Lipid A biosynthesis</keyword>
<proteinExistence type="inferred from homology"/>
<gene>
    <name evidence="13 14" type="primary">lpxK</name>
    <name evidence="14" type="ORF">SM757_25945</name>
</gene>
<evidence type="ECO:0000256" key="11">
    <source>
        <dbReference type="ARBA" id="ARBA00023098"/>
    </source>
</evidence>
<evidence type="ECO:0000256" key="7">
    <source>
        <dbReference type="ARBA" id="ARBA00022679"/>
    </source>
</evidence>
<dbReference type="EC" id="2.7.1.130" evidence="3 13"/>
<keyword evidence="8 13" id="KW-0547">Nucleotide-binding</keyword>
<keyword evidence="11 13" id="KW-0443">Lipid metabolism</keyword>
<keyword evidence="10 13" id="KW-0067">ATP-binding</keyword>
<dbReference type="Pfam" id="PF02606">
    <property type="entry name" value="LpxK"/>
    <property type="match status" value="1"/>
</dbReference>
<dbReference type="PANTHER" id="PTHR42724">
    <property type="entry name" value="TETRAACYLDISACCHARIDE 4'-KINASE"/>
    <property type="match status" value="1"/>
</dbReference>
<evidence type="ECO:0000256" key="8">
    <source>
        <dbReference type="ARBA" id="ARBA00022741"/>
    </source>
</evidence>
<dbReference type="InterPro" id="IPR003758">
    <property type="entry name" value="LpxK"/>
</dbReference>
<evidence type="ECO:0000256" key="10">
    <source>
        <dbReference type="ARBA" id="ARBA00022840"/>
    </source>
</evidence>